<feature type="non-terminal residue" evidence="2">
    <location>
        <position position="1"/>
    </location>
</feature>
<evidence type="ECO:0000313" key="2">
    <source>
        <dbReference type="EMBL" id="CAL4151216.1"/>
    </source>
</evidence>
<dbReference type="EMBL" id="CAXKWB010038223">
    <property type="protein sequence ID" value="CAL4151216.1"/>
    <property type="molecule type" value="Genomic_DNA"/>
</dbReference>
<comment type="caution">
    <text evidence="2">The sequence shown here is derived from an EMBL/GenBank/DDBJ whole genome shotgun (WGS) entry which is preliminary data.</text>
</comment>
<protein>
    <submittedName>
        <fullName evidence="2">Uncharacterized protein</fullName>
    </submittedName>
</protein>
<accession>A0AAV2S0C6</accession>
<reference evidence="2 3" key="1">
    <citation type="submission" date="2024-05" db="EMBL/GenBank/DDBJ databases">
        <authorList>
            <person name="Wallberg A."/>
        </authorList>
    </citation>
    <scope>NUCLEOTIDE SEQUENCE [LARGE SCALE GENOMIC DNA]</scope>
</reference>
<dbReference type="Proteomes" id="UP001497623">
    <property type="component" value="Unassembled WGS sequence"/>
</dbReference>
<dbReference type="AlphaFoldDB" id="A0AAV2S0C6"/>
<feature type="region of interest" description="Disordered" evidence="1">
    <location>
        <begin position="1"/>
        <end position="37"/>
    </location>
</feature>
<organism evidence="2 3">
    <name type="scientific">Meganyctiphanes norvegica</name>
    <name type="common">Northern krill</name>
    <name type="synonym">Thysanopoda norvegica</name>
    <dbReference type="NCBI Taxonomy" id="48144"/>
    <lineage>
        <taxon>Eukaryota</taxon>
        <taxon>Metazoa</taxon>
        <taxon>Ecdysozoa</taxon>
        <taxon>Arthropoda</taxon>
        <taxon>Crustacea</taxon>
        <taxon>Multicrustacea</taxon>
        <taxon>Malacostraca</taxon>
        <taxon>Eumalacostraca</taxon>
        <taxon>Eucarida</taxon>
        <taxon>Euphausiacea</taxon>
        <taxon>Euphausiidae</taxon>
        <taxon>Meganyctiphanes</taxon>
    </lineage>
</organism>
<keyword evidence="3" id="KW-1185">Reference proteome</keyword>
<sequence>VSACVGAPQYADPTPPPSRYTFPDGGSSGSGSRSSGPVIAILRDERIHPVGGAYSFNLETANGISHSESGSSVQTAEGIGSTMTGEYSTFQKYANKLDKNQYGLHWQKLCMCLRSLIETGSCQSYSGSDSSSIQKTEVIDHV</sequence>
<evidence type="ECO:0000313" key="3">
    <source>
        <dbReference type="Proteomes" id="UP001497623"/>
    </source>
</evidence>
<evidence type="ECO:0000256" key="1">
    <source>
        <dbReference type="SAM" id="MobiDB-lite"/>
    </source>
</evidence>
<name>A0AAV2S0C6_MEGNR</name>
<gene>
    <name evidence="2" type="ORF">MNOR_LOCUS30743</name>
</gene>
<proteinExistence type="predicted"/>